<keyword evidence="6" id="KW-0677">Repeat</keyword>
<keyword evidence="14" id="KW-0812">Transmembrane</keyword>
<evidence type="ECO:0000313" key="16">
    <source>
        <dbReference type="EMBL" id="THW64858.1"/>
    </source>
</evidence>
<organism evidence="16 18">
    <name type="scientific">Aureobasidium pullulans</name>
    <name type="common">Black yeast</name>
    <name type="synonym">Pullularia pullulans</name>
    <dbReference type="NCBI Taxonomy" id="5580"/>
    <lineage>
        <taxon>Eukaryota</taxon>
        <taxon>Fungi</taxon>
        <taxon>Dikarya</taxon>
        <taxon>Ascomycota</taxon>
        <taxon>Pezizomycotina</taxon>
        <taxon>Dothideomycetes</taxon>
        <taxon>Dothideomycetidae</taxon>
        <taxon>Dothideales</taxon>
        <taxon>Saccotheciaceae</taxon>
        <taxon>Aureobasidium</taxon>
    </lineage>
</organism>
<keyword evidence="9 13" id="KW-0326">Glycosidase</keyword>
<feature type="active site" evidence="12">
    <location>
        <position position="252"/>
    </location>
</feature>
<dbReference type="PANTHER" id="PTHR31884">
    <property type="entry name" value="POLYGALACTURONASE"/>
    <property type="match status" value="1"/>
</dbReference>
<keyword evidence="5" id="KW-0732">Signal</keyword>
<feature type="transmembrane region" description="Helical" evidence="14">
    <location>
        <begin position="23"/>
        <end position="45"/>
    </location>
</feature>
<sequence length="389" mass="39927">MCLSFNTSCLLHHTKATLSSQSIIMVNFLSTAILGASLVAAAPAMQKRGSCTFTSYDDVADQIADCSTVTLSGITVPAGETLDLSDAADGATITFAGTTTFEYSEWSGPLIRAGGKGVTITGASGHTIDGNGAKWWDGEGTNGGKTKPKFFYAHSLTGNSVIKGLNVKNTPVQAFSVQATDLTISDITIDNTDGDATDCDGEACGHNTDAFDVSESENVTIKGCTVKNQDDCLAINSGTGITFSDNTCSGGHGISIGSVGGRDDNDVANIVISGNTVTNSANGLRIKTVYDATGSVKNVTYTNNKISGISDYGIVVEQDYENGSPTGKPTSGVPITDITFDGVTGSVDSDAEEVYILCASCSDWTWSGVDITGGKSSSDCEGVPSGASC</sequence>
<evidence type="ECO:0000256" key="12">
    <source>
        <dbReference type="PROSITE-ProRule" id="PRU10052"/>
    </source>
</evidence>
<dbReference type="EMBL" id="QZAF01000931">
    <property type="protein sequence ID" value="THV64130.1"/>
    <property type="molecule type" value="Genomic_DNA"/>
</dbReference>
<keyword evidence="4" id="KW-0964">Secreted</keyword>
<gene>
    <name evidence="16" type="ORF">D6D20_02517</name>
    <name evidence="15" type="ORF">D6D28_10138</name>
</gene>
<dbReference type="Proteomes" id="UP000310421">
    <property type="component" value="Unassembled WGS sequence"/>
</dbReference>
<comment type="similarity">
    <text evidence="2 13">Belongs to the glycosyl hydrolase 28 family.</text>
</comment>
<evidence type="ECO:0000256" key="9">
    <source>
        <dbReference type="ARBA" id="ARBA00023295"/>
    </source>
</evidence>
<keyword evidence="14" id="KW-0472">Membrane</keyword>
<dbReference type="InterPro" id="IPR050434">
    <property type="entry name" value="Glycosyl_hydrlase_28"/>
</dbReference>
<comment type="catalytic activity">
    <reaction evidence="11">
        <text>(1,4-alpha-D-galacturonosyl)n+m + H2O = (1,4-alpha-D-galacturonosyl)n + (1,4-alpha-D-galacturonosyl)m.</text>
        <dbReference type="EC" id="3.2.1.15"/>
    </reaction>
</comment>
<name>A0A4S8ZG83_AURPU</name>
<dbReference type="FunFam" id="2.160.20.10:FF:000002">
    <property type="entry name" value="Endopolygalacturonase D"/>
    <property type="match status" value="1"/>
</dbReference>
<evidence type="ECO:0000256" key="6">
    <source>
        <dbReference type="ARBA" id="ARBA00022737"/>
    </source>
</evidence>
<keyword evidence="7 13" id="KW-0378">Hydrolase</keyword>
<dbReference type="InterPro" id="IPR012334">
    <property type="entry name" value="Pectin_lyas_fold"/>
</dbReference>
<dbReference type="PANTHER" id="PTHR31884:SF13">
    <property type="entry name" value="ENDOPOLYGALACTURONASE B"/>
    <property type="match status" value="1"/>
</dbReference>
<dbReference type="GO" id="GO:0005576">
    <property type="term" value="C:extracellular region"/>
    <property type="evidence" value="ECO:0007669"/>
    <property type="project" value="UniProtKB-SubCell"/>
</dbReference>
<dbReference type="Proteomes" id="UP000304951">
    <property type="component" value="Unassembled WGS sequence"/>
</dbReference>
<comment type="caution">
    <text evidence="16">The sequence shown here is derived from an EMBL/GenBank/DDBJ whole genome shotgun (WGS) entry which is preliminary data.</text>
</comment>
<dbReference type="InterPro" id="IPR000743">
    <property type="entry name" value="Glyco_hydro_28"/>
</dbReference>
<protein>
    <recommendedName>
        <fullName evidence="3">endo-polygalacturonase</fullName>
        <ecNumber evidence="3">3.2.1.15</ecNumber>
    </recommendedName>
</protein>
<dbReference type="SMART" id="SM00710">
    <property type="entry name" value="PbH1"/>
    <property type="match status" value="6"/>
</dbReference>
<accession>A0A4S8ZG83</accession>
<evidence type="ECO:0000256" key="2">
    <source>
        <dbReference type="ARBA" id="ARBA00008834"/>
    </source>
</evidence>
<dbReference type="EMBL" id="QZAN01000017">
    <property type="protein sequence ID" value="THW64858.1"/>
    <property type="molecule type" value="Genomic_DNA"/>
</dbReference>
<evidence type="ECO:0000256" key="7">
    <source>
        <dbReference type="ARBA" id="ARBA00022801"/>
    </source>
</evidence>
<dbReference type="GO" id="GO:0071555">
    <property type="term" value="P:cell wall organization"/>
    <property type="evidence" value="ECO:0007669"/>
    <property type="project" value="UniProtKB-KW"/>
</dbReference>
<evidence type="ECO:0000256" key="5">
    <source>
        <dbReference type="ARBA" id="ARBA00022729"/>
    </source>
</evidence>
<evidence type="ECO:0000313" key="17">
    <source>
        <dbReference type="Proteomes" id="UP000304951"/>
    </source>
</evidence>
<evidence type="ECO:0000256" key="4">
    <source>
        <dbReference type="ARBA" id="ARBA00022525"/>
    </source>
</evidence>
<reference evidence="17 18" key="1">
    <citation type="submission" date="2018-10" db="EMBL/GenBank/DDBJ databases">
        <title>Fifty Aureobasidium pullulans genomes reveal a recombining polyextremotolerant generalist.</title>
        <authorList>
            <person name="Gostincar C."/>
            <person name="Turk M."/>
            <person name="Zajc J."/>
            <person name="Gunde-Cimerman N."/>
        </authorList>
    </citation>
    <scope>NUCLEOTIDE SEQUENCE [LARGE SCALE GENOMIC DNA]</scope>
    <source>
        <strain evidence="16 18">EXF-10751</strain>
        <strain evidence="15 17">EXF-11900</strain>
    </source>
</reference>
<evidence type="ECO:0000256" key="14">
    <source>
        <dbReference type="SAM" id="Phobius"/>
    </source>
</evidence>
<keyword evidence="8" id="KW-1015">Disulfide bond</keyword>
<evidence type="ECO:0000256" key="3">
    <source>
        <dbReference type="ARBA" id="ARBA00012736"/>
    </source>
</evidence>
<evidence type="ECO:0000256" key="1">
    <source>
        <dbReference type="ARBA" id="ARBA00004613"/>
    </source>
</evidence>
<dbReference type="GO" id="GO:0045490">
    <property type="term" value="P:pectin catabolic process"/>
    <property type="evidence" value="ECO:0007669"/>
    <property type="project" value="TreeGrafter"/>
</dbReference>
<evidence type="ECO:0000256" key="10">
    <source>
        <dbReference type="ARBA" id="ARBA00023316"/>
    </source>
</evidence>
<dbReference type="AlphaFoldDB" id="A0A4S8ZG83"/>
<dbReference type="Gene3D" id="2.160.20.10">
    <property type="entry name" value="Single-stranded right-handed beta-helix, Pectin lyase-like"/>
    <property type="match status" value="1"/>
</dbReference>
<comment type="subcellular location">
    <subcellularLocation>
        <location evidence="1">Secreted</location>
    </subcellularLocation>
</comment>
<evidence type="ECO:0000256" key="8">
    <source>
        <dbReference type="ARBA" id="ARBA00023157"/>
    </source>
</evidence>
<keyword evidence="14" id="KW-1133">Transmembrane helix</keyword>
<evidence type="ECO:0000256" key="11">
    <source>
        <dbReference type="ARBA" id="ARBA00034074"/>
    </source>
</evidence>
<evidence type="ECO:0000313" key="15">
    <source>
        <dbReference type="EMBL" id="THV64130.1"/>
    </source>
</evidence>
<dbReference type="GO" id="GO:0004650">
    <property type="term" value="F:polygalacturonase activity"/>
    <property type="evidence" value="ECO:0007669"/>
    <property type="project" value="UniProtKB-EC"/>
</dbReference>
<dbReference type="EC" id="3.2.1.15" evidence="3"/>
<dbReference type="PROSITE" id="PS00502">
    <property type="entry name" value="POLYGALACTURONASE"/>
    <property type="match status" value="1"/>
</dbReference>
<proteinExistence type="inferred from homology"/>
<evidence type="ECO:0000256" key="13">
    <source>
        <dbReference type="RuleBase" id="RU361169"/>
    </source>
</evidence>
<keyword evidence="10" id="KW-0961">Cell wall biogenesis/degradation</keyword>
<evidence type="ECO:0000313" key="18">
    <source>
        <dbReference type="Proteomes" id="UP000310421"/>
    </source>
</evidence>
<dbReference type="SUPFAM" id="SSF51126">
    <property type="entry name" value="Pectin lyase-like"/>
    <property type="match status" value="1"/>
</dbReference>
<dbReference type="InterPro" id="IPR006626">
    <property type="entry name" value="PbH1"/>
</dbReference>
<dbReference type="Pfam" id="PF00295">
    <property type="entry name" value="Glyco_hydro_28"/>
    <property type="match status" value="1"/>
</dbReference>
<dbReference type="InterPro" id="IPR011050">
    <property type="entry name" value="Pectin_lyase_fold/virulence"/>
</dbReference>